<feature type="region of interest" description="Disordered" evidence="6">
    <location>
        <begin position="509"/>
        <end position="550"/>
    </location>
</feature>
<evidence type="ECO:0000256" key="4">
    <source>
        <dbReference type="ARBA" id="ARBA00023163"/>
    </source>
</evidence>
<evidence type="ECO:0000256" key="1">
    <source>
        <dbReference type="ARBA" id="ARBA00004123"/>
    </source>
</evidence>
<dbReference type="AlphaFoldDB" id="A0AAD3TVH5"/>
<keyword evidence="3" id="KW-0238">DNA-binding</keyword>
<proteinExistence type="predicted"/>
<dbReference type="Pfam" id="PF00319">
    <property type="entry name" value="SRF-TF"/>
    <property type="match status" value="1"/>
</dbReference>
<gene>
    <name evidence="8" type="primary">MCM1</name>
    <name evidence="8" type="ORF">CspeluHIS016_0404930</name>
</gene>
<evidence type="ECO:0000259" key="7">
    <source>
        <dbReference type="PROSITE" id="PS50066"/>
    </source>
</evidence>
<dbReference type="PRINTS" id="PR00404">
    <property type="entry name" value="MADSDOMAIN"/>
</dbReference>
<dbReference type="GO" id="GO:0046983">
    <property type="term" value="F:protein dimerization activity"/>
    <property type="evidence" value="ECO:0007669"/>
    <property type="project" value="InterPro"/>
</dbReference>
<feature type="domain" description="MADS-box" evidence="7">
    <location>
        <begin position="236"/>
        <end position="296"/>
    </location>
</feature>
<keyword evidence="9" id="KW-1185">Reference proteome</keyword>
<dbReference type="InterPro" id="IPR050142">
    <property type="entry name" value="MADS-box/MEF2_TF"/>
</dbReference>
<dbReference type="GO" id="GO:0005634">
    <property type="term" value="C:nucleus"/>
    <property type="evidence" value="ECO:0007669"/>
    <property type="project" value="UniProtKB-SubCell"/>
</dbReference>
<comment type="subcellular location">
    <subcellularLocation>
        <location evidence="1">Nucleus</location>
    </subcellularLocation>
</comment>
<dbReference type="Gene3D" id="3.40.1810.10">
    <property type="entry name" value="Transcription factor, MADS-box"/>
    <property type="match status" value="1"/>
</dbReference>
<keyword evidence="5" id="KW-0539">Nucleus</keyword>
<dbReference type="InterPro" id="IPR002100">
    <property type="entry name" value="TF_MADSbox"/>
</dbReference>
<dbReference type="CDD" id="cd00266">
    <property type="entry name" value="MADS_SRF_like"/>
    <property type="match status" value="1"/>
</dbReference>
<dbReference type="InterPro" id="IPR033897">
    <property type="entry name" value="SRF-like_MADS-box"/>
</dbReference>
<reference evidence="8" key="2">
    <citation type="submission" date="2023-06" db="EMBL/GenBank/DDBJ databases">
        <authorList>
            <person name="Kobayashi Y."/>
            <person name="Kayamori A."/>
            <person name="Aoki K."/>
            <person name="Shiwa Y."/>
            <person name="Fujita N."/>
            <person name="Sugita T."/>
            <person name="Iwasaki W."/>
            <person name="Tanaka N."/>
            <person name="Takashima M."/>
        </authorList>
    </citation>
    <scope>NUCLEOTIDE SEQUENCE</scope>
    <source>
        <strain evidence="8">HIS016</strain>
    </source>
</reference>
<dbReference type="EMBL" id="BTCM01000004">
    <property type="protein sequence ID" value="GMK57659.1"/>
    <property type="molecule type" value="Genomic_DNA"/>
</dbReference>
<comment type="caution">
    <text evidence="8">The sequence shown here is derived from an EMBL/GenBank/DDBJ whole genome shotgun (WGS) entry which is preliminary data.</text>
</comment>
<dbReference type="FunFam" id="3.40.1810.10:FF:000002">
    <property type="entry name" value="Serum response factor b"/>
    <property type="match status" value="1"/>
</dbReference>
<evidence type="ECO:0000256" key="6">
    <source>
        <dbReference type="SAM" id="MobiDB-lite"/>
    </source>
</evidence>
<dbReference type="PROSITE" id="PS50066">
    <property type="entry name" value="MADS_BOX_2"/>
    <property type="match status" value="1"/>
</dbReference>
<dbReference type="InterPro" id="IPR036879">
    <property type="entry name" value="TF_MADSbox_sf"/>
</dbReference>
<protein>
    <recommendedName>
        <fullName evidence="7">MADS-box domain-containing protein</fullName>
    </recommendedName>
</protein>
<name>A0AAD3TVH5_9TREE</name>
<feature type="region of interest" description="Disordered" evidence="6">
    <location>
        <begin position="369"/>
        <end position="483"/>
    </location>
</feature>
<feature type="region of interest" description="Disordered" evidence="6">
    <location>
        <begin position="145"/>
        <end position="236"/>
    </location>
</feature>
<dbReference type="GO" id="GO:0000987">
    <property type="term" value="F:cis-regulatory region sequence-specific DNA binding"/>
    <property type="evidence" value="ECO:0007669"/>
    <property type="project" value="InterPro"/>
</dbReference>
<dbReference type="Proteomes" id="UP001222932">
    <property type="component" value="Unassembled WGS sequence"/>
</dbReference>
<dbReference type="SMART" id="SM00432">
    <property type="entry name" value="MADS"/>
    <property type="match status" value="1"/>
</dbReference>
<feature type="region of interest" description="Disordered" evidence="6">
    <location>
        <begin position="319"/>
        <end position="345"/>
    </location>
</feature>
<evidence type="ECO:0000256" key="5">
    <source>
        <dbReference type="ARBA" id="ARBA00023242"/>
    </source>
</evidence>
<accession>A0AAD3TVH5</accession>
<feature type="compositionally biased region" description="Polar residues" evidence="6">
    <location>
        <begin position="434"/>
        <end position="447"/>
    </location>
</feature>
<evidence type="ECO:0000256" key="3">
    <source>
        <dbReference type="ARBA" id="ARBA00023125"/>
    </source>
</evidence>
<evidence type="ECO:0000313" key="8">
    <source>
        <dbReference type="EMBL" id="GMK57659.1"/>
    </source>
</evidence>
<keyword evidence="2" id="KW-0805">Transcription regulation</keyword>
<dbReference type="GO" id="GO:0045944">
    <property type="term" value="P:positive regulation of transcription by RNA polymerase II"/>
    <property type="evidence" value="ECO:0007669"/>
    <property type="project" value="InterPro"/>
</dbReference>
<feature type="compositionally biased region" description="Low complexity" evidence="6">
    <location>
        <begin position="538"/>
        <end position="550"/>
    </location>
</feature>
<feature type="compositionally biased region" description="Basic residues" evidence="6">
    <location>
        <begin position="398"/>
        <end position="410"/>
    </location>
</feature>
<organism evidence="8 9">
    <name type="scientific">Cutaneotrichosporon spelunceum</name>
    <dbReference type="NCBI Taxonomy" id="1672016"/>
    <lineage>
        <taxon>Eukaryota</taxon>
        <taxon>Fungi</taxon>
        <taxon>Dikarya</taxon>
        <taxon>Basidiomycota</taxon>
        <taxon>Agaricomycotina</taxon>
        <taxon>Tremellomycetes</taxon>
        <taxon>Trichosporonales</taxon>
        <taxon>Trichosporonaceae</taxon>
        <taxon>Cutaneotrichosporon</taxon>
    </lineage>
</organism>
<evidence type="ECO:0000256" key="2">
    <source>
        <dbReference type="ARBA" id="ARBA00023015"/>
    </source>
</evidence>
<feature type="compositionally biased region" description="Low complexity" evidence="6">
    <location>
        <begin position="374"/>
        <end position="388"/>
    </location>
</feature>
<sequence length="550" mass="59319">MGDRGISTSCMVGSNPTFTGLGSLRVVTVPALPPQLPEPCVHVSPTHSRARQQATSIYTELRHFTPFEQLFPSELVQPALELVVLHKAETSHRLLRVFSVFPLDMAPSSPTPYPIMSRSVSINMDGMPDYGSSQEGLGMEMPTGLEGMVNYGGPSDEGRVPTGPGMAHQPQHDPLFPPSSSHGPPQVNPVEFQAETGLEGSDDEDDESPAPHAKRPRQTQDVPGGFTYRDKDGEESSRRRIRIEYITDRPRRHITFSKRKAGIMKKAYELSILTGTQVLLLVVSETGLVYTFTTSKLQPLVTKPEGKSLIQACLNAPDGYDPDGEPTGAPMQPTKGGKNGGLSIRPHKLSAEASKKMLATAAQVAGATPDEAQARANHAAAQAQAAQALGNGAPVSQRPKKRLPSRKRSAQHGDLLQQPEIIPPVPPIPDMHRQSPSSQHLMSHGQPQPNPMHSPLSGGYHMSSEYAPSHHAPGMPSPTYGYPPTPTAQAMEYGGAPPQMAYGYPPAHGQHAGFIPHPGMYQQQHPPPHPSTEPRRMMPPSESSMSNMGM</sequence>
<dbReference type="SUPFAM" id="SSF55455">
    <property type="entry name" value="SRF-like"/>
    <property type="match status" value="1"/>
</dbReference>
<reference evidence="8" key="1">
    <citation type="journal article" date="2023" name="BMC Genomics">
        <title>Chromosome-level genome assemblies of Cutaneotrichosporon spp. (Trichosporonales, Basidiomycota) reveal imbalanced evolution between nucleotide sequences and chromosome synteny.</title>
        <authorList>
            <person name="Kobayashi Y."/>
            <person name="Kayamori A."/>
            <person name="Aoki K."/>
            <person name="Shiwa Y."/>
            <person name="Matsutani M."/>
            <person name="Fujita N."/>
            <person name="Sugita T."/>
            <person name="Iwasaki W."/>
            <person name="Tanaka N."/>
            <person name="Takashima M."/>
        </authorList>
    </citation>
    <scope>NUCLEOTIDE SEQUENCE</scope>
    <source>
        <strain evidence="8">HIS016</strain>
    </source>
</reference>
<dbReference type="GO" id="GO:0000981">
    <property type="term" value="F:DNA-binding transcription factor activity, RNA polymerase II-specific"/>
    <property type="evidence" value="ECO:0007669"/>
    <property type="project" value="InterPro"/>
</dbReference>
<dbReference type="PROSITE" id="PS00350">
    <property type="entry name" value="MADS_BOX_1"/>
    <property type="match status" value="1"/>
</dbReference>
<evidence type="ECO:0000313" key="9">
    <source>
        <dbReference type="Proteomes" id="UP001222932"/>
    </source>
</evidence>
<dbReference type="PANTHER" id="PTHR48019">
    <property type="entry name" value="SERUM RESPONSE FACTOR HOMOLOG"/>
    <property type="match status" value="1"/>
</dbReference>
<keyword evidence="4" id="KW-0804">Transcription</keyword>